<evidence type="ECO:0000313" key="2">
    <source>
        <dbReference type="EMBL" id="WVZ03705.1"/>
    </source>
</evidence>
<organism evidence="2 3">
    <name type="scientific">Vigna mungo</name>
    <name type="common">Black gram</name>
    <name type="synonym">Phaseolus mungo</name>
    <dbReference type="NCBI Taxonomy" id="3915"/>
    <lineage>
        <taxon>Eukaryota</taxon>
        <taxon>Viridiplantae</taxon>
        <taxon>Streptophyta</taxon>
        <taxon>Embryophyta</taxon>
        <taxon>Tracheophyta</taxon>
        <taxon>Spermatophyta</taxon>
        <taxon>Magnoliopsida</taxon>
        <taxon>eudicotyledons</taxon>
        <taxon>Gunneridae</taxon>
        <taxon>Pentapetalae</taxon>
        <taxon>rosids</taxon>
        <taxon>fabids</taxon>
        <taxon>Fabales</taxon>
        <taxon>Fabaceae</taxon>
        <taxon>Papilionoideae</taxon>
        <taxon>50 kb inversion clade</taxon>
        <taxon>NPAAA clade</taxon>
        <taxon>indigoferoid/millettioid clade</taxon>
        <taxon>Phaseoleae</taxon>
        <taxon>Vigna</taxon>
    </lineage>
</organism>
<feature type="transmembrane region" description="Helical" evidence="1">
    <location>
        <begin position="24"/>
        <end position="50"/>
    </location>
</feature>
<accession>A0AAQ3N4Y5</accession>
<keyword evidence="3" id="KW-1185">Reference proteome</keyword>
<reference evidence="2 3" key="1">
    <citation type="journal article" date="2023" name="Life. Sci Alliance">
        <title>Evolutionary insights into 3D genome organization and epigenetic landscape of Vigna mungo.</title>
        <authorList>
            <person name="Junaid A."/>
            <person name="Singh B."/>
            <person name="Bhatia S."/>
        </authorList>
    </citation>
    <scope>NUCLEOTIDE SEQUENCE [LARGE SCALE GENOMIC DNA]</scope>
    <source>
        <strain evidence="2">Urdbean</strain>
    </source>
</reference>
<keyword evidence="1" id="KW-1133">Transmembrane helix</keyword>
<protein>
    <recommendedName>
        <fullName evidence="4">Transmembrane protein</fullName>
    </recommendedName>
</protein>
<dbReference type="Proteomes" id="UP001374535">
    <property type="component" value="Chromosome 7"/>
</dbReference>
<gene>
    <name evidence="2" type="ORF">V8G54_024511</name>
</gene>
<evidence type="ECO:0000313" key="3">
    <source>
        <dbReference type="Proteomes" id="UP001374535"/>
    </source>
</evidence>
<sequence length="122" mass="13826">MCIHNSSSPYSCCRRIMHIHRFSLFKYIFGHPSLSFIIGPVVAFVVFFPIGCIRVVGGEPSHLLYVVVRLHCLLPMLMLLAHRWKKLLRIIVCMSLEAIVALACRSCTHVVVPAFLISSEME</sequence>
<keyword evidence="1" id="KW-0812">Transmembrane</keyword>
<proteinExistence type="predicted"/>
<dbReference type="AlphaFoldDB" id="A0AAQ3N4Y5"/>
<feature type="transmembrane region" description="Helical" evidence="1">
    <location>
        <begin position="62"/>
        <end position="80"/>
    </location>
</feature>
<keyword evidence="1" id="KW-0472">Membrane</keyword>
<feature type="non-terminal residue" evidence="2">
    <location>
        <position position="122"/>
    </location>
</feature>
<evidence type="ECO:0008006" key="4">
    <source>
        <dbReference type="Google" id="ProtNLM"/>
    </source>
</evidence>
<dbReference type="EMBL" id="CP144694">
    <property type="protein sequence ID" value="WVZ03705.1"/>
    <property type="molecule type" value="Genomic_DNA"/>
</dbReference>
<name>A0AAQ3N4Y5_VIGMU</name>
<evidence type="ECO:0000256" key="1">
    <source>
        <dbReference type="SAM" id="Phobius"/>
    </source>
</evidence>